<dbReference type="Proteomes" id="UP000694843">
    <property type="component" value="Unplaced"/>
</dbReference>
<feature type="compositionally biased region" description="Polar residues" evidence="1">
    <location>
        <begin position="201"/>
        <end position="212"/>
    </location>
</feature>
<feature type="region of interest" description="Disordered" evidence="1">
    <location>
        <begin position="86"/>
        <end position="113"/>
    </location>
</feature>
<organism evidence="2 3">
    <name type="scientific">Hyalella azteca</name>
    <name type="common">Amphipod</name>
    <dbReference type="NCBI Taxonomy" id="294128"/>
    <lineage>
        <taxon>Eukaryota</taxon>
        <taxon>Metazoa</taxon>
        <taxon>Ecdysozoa</taxon>
        <taxon>Arthropoda</taxon>
        <taxon>Crustacea</taxon>
        <taxon>Multicrustacea</taxon>
        <taxon>Malacostraca</taxon>
        <taxon>Eumalacostraca</taxon>
        <taxon>Peracarida</taxon>
        <taxon>Amphipoda</taxon>
        <taxon>Senticaudata</taxon>
        <taxon>Talitrida</taxon>
        <taxon>Talitroidea</taxon>
        <taxon>Hyalellidae</taxon>
        <taxon>Hyalella</taxon>
    </lineage>
</organism>
<feature type="region of interest" description="Disordered" evidence="1">
    <location>
        <begin position="230"/>
        <end position="266"/>
    </location>
</feature>
<dbReference type="AlphaFoldDB" id="A0A8B7PET5"/>
<dbReference type="RefSeq" id="XP_018024649.1">
    <property type="nucleotide sequence ID" value="XM_018169160.2"/>
</dbReference>
<dbReference type="GeneID" id="108680355"/>
<evidence type="ECO:0000313" key="2">
    <source>
        <dbReference type="Proteomes" id="UP000694843"/>
    </source>
</evidence>
<protein>
    <submittedName>
        <fullName evidence="3">Endochitinase A</fullName>
    </submittedName>
</protein>
<feature type="compositionally biased region" description="Polar residues" evidence="1">
    <location>
        <begin position="104"/>
        <end position="113"/>
    </location>
</feature>
<name>A0A8B7PET5_HYAAZ</name>
<accession>A0A8B7PET5</accession>
<gene>
    <name evidence="3" type="primary">LOC108680355</name>
</gene>
<dbReference type="KEGG" id="hazt:108680355"/>
<proteinExistence type="predicted"/>
<keyword evidence="2" id="KW-1185">Reference proteome</keyword>
<feature type="compositionally biased region" description="Low complexity" evidence="1">
    <location>
        <begin position="86"/>
        <end position="103"/>
    </location>
</feature>
<feature type="compositionally biased region" description="Low complexity" evidence="1">
    <location>
        <begin position="128"/>
        <end position="145"/>
    </location>
</feature>
<sequence>MFLGLMNTMAVPMGFVHIPEQEKFCQCHLNNRPSIYEPDTMESNNTQGASYSALPDLVVSQSLATSPPVQQTRTFVFPSEWTDTWTTTSTSTQTTPSLTRTPSHVLQSTTSLESPATRFTSSTIFILPSTPASTSPSTSRTESVSRLTESTQDIDRVGPLDSSGSALKQRRSKSFGYTPAFESNIYSDPGDTESPKADTLATETQSSETSNIGPSALIIANLVLPRDSDLFEDTESTNGSSRHEQGDVEAQNSLPRSRNRSSSNSSNDFLANHCAIAYIPPASLDESYDASKISLNLSHVIAIQDRLKSDPYYDLPNPNATMENKQSSTQNQLFETLSPLELNRRLFDRFESENQLDSAVTYRHGAPSRRLLNDRNQLRLSWELPPSPPPAVPLPHKSPQPLKIPLEFCCERSTCEDPTRESIMRSCGEDLRGIADQFEESRRENSGRTDVASVLSEALLNNREVGKCVAISILAVVCVTLGSKFMASHFR</sequence>
<reference evidence="3" key="1">
    <citation type="submission" date="2025-08" db="UniProtKB">
        <authorList>
            <consortium name="RefSeq"/>
        </authorList>
    </citation>
    <scope>IDENTIFICATION</scope>
    <source>
        <tissue evidence="3">Whole organism</tissue>
    </source>
</reference>
<evidence type="ECO:0000256" key="1">
    <source>
        <dbReference type="SAM" id="MobiDB-lite"/>
    </source>
</evidence>
<evidence type="ECO:0000313" key="3">
    <source>
        <dbReference type="RefSeq" id="XP_018024649.1"/>
    </source>
</evidence>
<feature type="region of interest" description="Disordered" evidence="1">
    <location>
        <begin position="127"/>
        <end position="212"/>
    </location>
</feature>